<evidence type="ECO:0000313" key="1">
    <source>
        <dbReference type="EMBL" id="PYH30826.1"/>
    </source>
</evidence>
<name>A0A318Y964_ASPNB</name>
<dbReference type="EMBL" id="KZ821477">
    <property type="protein sequence ID" value="PYH30826.1"/>
    <property type="molecule type" value="Genomic_DNA"/>
</dbReference>
<gene>
    <name evidence="1" type="ORF">BO87DRAFT_379496</name>
</gene>
<reference evidence="1" key="1">
    <citation type="submission" date="2016-12" db="EMBL/GenBank/DDBJ databases">
        <title>The genomes of Aspergillus section Nigri reveals drivers in fungal speciation.</title>
        <authorList>
            <consortium name="DOE Joint Genome Institute"/>
            <person name="Vesth T.C."/>
            <person name="Nybo J."/>
            <person name="Theobald S."/>
            <person name="Brandl J."/>
            <person name="Frisvad J.C."/>
            <person name="Nielsen K.F."/>
            <person name="Lyhne E.K."/>
            <person name="Kogle M.E."/>
            <person name="Kuo A."/>
            <person name="Riley R."/>
            <person name="Clum A."/>
            <person name="Nolan M."/>
            <person name="Lipzen A."/>
            <person name="Salamov A."/>
            <person name="Henrissat B."/>
            <person name="Wiebenga A."/>
            <person name="De Vries R.P."/>
            <person name="Grigoriev I.V."/>
            <person name="Mortensen U.H."/>
            <person name="Andersen M.R."/>
            <person name="Baker S.E."/>
        </authorList>
    </citation>
    <scope>NUCLEOTIDE SEQUENCE [LARGE SCALE GENOMIC DNA]</scope>
    <source>
        <strain evidence="1">CBS 115656</strain>
    </source>
</reference>
<dbReference type="GeneID" id="37126510"/>
<accession>A0A318Y964</accession>
<dbReference type="AlphaFoldDB" id="A0A318Y964"/>
<protein>
    <submittedName>
        <fullName evidence="1">Uncharacterized protein</fullName>
    </submittedName>
</protein>
<sequence>MRHKFPRCVTSHWATQQSAQGWSVNIRFSGTRRKEWPRAKGTVSFAAPGVSNFLATK</sequence>
<evidence type="ECO:0000313" key="2">
    <source>
        <dbReference type="Proteomes" id="UP000247647"/>
    </source>
</evidence>
<organism evidence="1 2">
    <name type="scientific">Aspergillus neoniger (strain CBS 115656)</name>
    <dbReference type="NCBI Taxonomy" id="1448310"/>
    <lineage>
        <taxon>Eukaryota</taxon>
        <taxon>Fungi</taxon>
        <taxon>Dikarya</taxon>
        <taxon>Ascomycota</taxon>
        <taxon>Pezizomycotina</taxon>
        <taxon>Eurotiomycetes</taxon>
        <taxon>Eurotiomycetidae</taxon>
        <taxon>Eurotiales</taxon>
        <taxon>Aspergillaceae</taxon>
        <taxon>Aspergillus</taxon>
        <taxon>Aspergillus subgen. Circumdati</taxon>
    </lineage>
</organism>
<proteinExistence type="predicted"/>
<dbReference type="RefSeq" id="XP_025476304.1">
    <property type="nucleotide sequence ID" value="XM_025624054.1"/>
</dbReference>
<keyword evidence="2" id="KW-1185">Reference proteome</keyword>
<dbReference type="Proteomes" id="UP000247647">
    <property type="component" value="Unassembled WGS sequence"/>
</dbReference>